<feature type="transmembrane region" description="Helical" evidence="1">
    <location>
        <begin position="6"/>
        <end position="26"/>
    </location>
</feature>
<evidence type="ECO:0000313" key="2">
    <source>
        <dbReference type="EMBL" id="WHI59014.1"/>
    </source>
</evidence>
<dbReference type="RefSeq" id="WP_282861785.1">
    <property type="nucleotide sequence ID" value="NZ_CP118848.1"/>
</dbReference>
<dbReference type="AlphaFoldDB" id="A0AAX3W166"/>
<keyword evidence="1" id="KW-0472">Membrane</keyword>
<keyword evidence="1" id="KW-1133">Transmembrane helix</keyword>
<reference evidence="2" key="1">
    <citation type="journal article" date="2023" name="Antibiotics">
        <title>Prevalence and Molecular Characterization of Methicillin-Resistant Staphylococci (MRS) and Mammaliicocci (MRM) in Dromedary Camels from Algeria: First Detection of SCCmec-mecC Hybrid in Methicillin-Resistant Mammaliicoccus lentus.</title>
        <authorList>
            <person name="Belhout C."/>
            <person name="Boyen F."/>
            <person name="Vereecke N."/>
            <person name="Theuns S."/>
            <person name="Taibi N."/>
            <person name="Stegger M."/>
            <person name="de la Fe-Rodriguez P.Y."/>
            <person name="Bouayad L."/>
            <person name="Elgroud R."/>
            <person name="Butaye P."/>
        </authorList>
    </citation>
    <scope>NUCLEOTIDE SEQUENCE</scope>
    <source>
        <strain evidence="2">7048</strain>
    </source>
</reference>
<evidence type="ECO:0000313" key="3">
    <source>
        <dbReference type="Proteomes" id="UP001223261"/>
    </source>
</evidence>
<organism evidence="2 3">
    <name type="scientific">Mammaliicoccus lentus</name>
    <name type="common">Staphylococcus lentus</name>
    <dbReference type="NCBI Taxonomy" id="42858"/>
    <lineage>
        <taxon>Bacteria</taxon>
        <taxon>Bacillati</taxon>
        <taxon>Bacillota</taxon>
        <taxon>Bacilli</taxon>
        <taxon>Bacillales</taxon>
        <taxon>Staphylococcaceae</taxon>
        <taxon>Mammaliicoccus</taxon>
    </lineage>
</organism>
<dbReference type="EMBL" id="CP118848">
    <property type="protein sequence ID" value="WHI59014.1"/>
    <property type="molecule type" value="Genomic_DNA"/>
</dbReference>
<keyword evidence="1" id="KW-0812">Transmembrane</keyword>
<gene>
    <name evidence="2" type="ORF">PYH69_09620</name>
</gene>
<proteinExistence type="predicted"/>
<sequence>MTLSIIGLILALIALTINIAIVIVNYKNDKSSYDYTFDDEKYVKRIEIKFLENKINRIESNTLPLVTKYQKEQKQKLIETRKAHWKSFNTWKFHKGMFEENFEKDKDNTVCGECLSDGLKLTVDYKTSHTIDRFGLGGRVENDYPISAEQKCTVCNHVADKWEYKE</sequence>
<dbReference type="Proteomes" id="UP001223261">
    <property type="component" value="Chromosome"/>
</dbReference>
<accession>A0AAX3W166</accession>
<evidence type="ECO:0000256" key="1">
    <source>
        <dbReference type="SAM" id="Phobius"/>
    </source>
</evidence>
<protein>
    <submittedName>
        <fullName evidence="2">Uncharacterized protein</fullName>
    </submittedName>
</protein>
<name>A0AAX3W166_MAMLE</name>